<dbReference type="RefSeq" id="WP_131011905.1">
    <property type="nucleotide sequence ID" value="NZ_SIRE01000003.1"/>
</dbReference>
<reference evidence="1 2" key="1">
    <citation type="submission" date="2019-02" db="EMBL/GenBank/DDBJ databases">
        <title>Paenibacillus sp. nov., isolated from surface-sterilized tissue of Thalictrum simplex L.</title>
        <authorList>
            <person name="Tuo L."/>
        </authorList>
    </citation>
    <scope>NUCLEOTIDE SEQUENCE [LARGE SCALE GENOMIC DNA]</scope>
    <source>
        <strain evidence="1 2">N2SHLJ1</strain>
    </source>
</reference>
<comment type="caution">
    <text evidence="1">The sequence shown here is derived from an EMBL/GenBank/DDBJ whole genome shotgun (WGS) entry which is preliminary data.</text>
</comment>
<evidence type="ECO:0000313" key="1">
    <source>
        <dbReference type="EMBL" id="TBL81193.1"/>
    </source>
</evidence>
<evidence type="ECO:0000313" key="2">
    <source>
        <dbReference type="Proteomes" id="UP000293142"/>
    </source>
</evidence>
<keyword evidence="2" id="KW-1185">Reference proteome</keyword>
<dbReference type="Proteomes" id="UP000293142">
    <property type="component" value="Unassembled WGS sequence"/>
</dbReference>
<dbReference type="OrthoDB" id="2080915at2"/>
<proteinExistence type="predicted"/>
<name>A0A4Q9DZB5_9BACL</name>
<gene>
    <name evidence="1" type="ORF">EYB31_03630</name>
</gene>
<organism evidence="1 2">
    <name type="scientific">Paenibacillus thalictri</name>
    <dbReference type="NCBI Taxonomy" id="2527873"/>
    <lineage>
        <taxon>Bacteria</taxon>
        <taxon>Bacillati</taxon>
        <taxon>Bacillota</taxon>
        <taxon>Bacilli</taxon>
        <taxon>Bacillales</taxon>
        <taxon>Paenibacillaceae</taxon>
        <taxon>Paenibacillus</taxon>
    </lineage>
</organism>
<accession>A0A4Q9DZB5</accession>
<protein>
    <submittedName>
        <fullName evidence="1">Uncharacterized protein</fullName>
    </submittedName>
</protein>
<dbReference type="AlphaFoldDB" id="A0A4Q9DZB5"/>
<dbReference type="EMBL" id="SIRE01000003">
    <property type="protein sequence ID" value="TBL81193.1"/>
    <property type="molecule type" value="Genomic_DNA"/>
</dbReference>
<sequence length="59" mass="6566">MAEAAWRMIEPDTMPLLRQKKLHGLILRSVASNTNTSLEFRFAMKTSDSATNATGQGNR</sequence>